<organism evidence="1 2">
    <name type="scientific">Mucuna pruriens</name>
    <name type="common">Velvet bean</name>
    <name type="synonym">Dolichos pruriens</name>
    <dbReference type="NCBI Taxonomy" id="157652"/>
    <lineage>
        <taxon>Eukaryota</taxon>
        <taxon>Viridiplantae</taxon>
        <taxon>Streptophyta</taxon>
        <taxon>Embryophyta</taxon>
        <taxon>Tracheophyta</taxon>
        <taxon>Spermatophyta</taxon>
        <taxon>Magnoliopsida</taxon>
        <taxon>eudicotyledons</taxon>
        <taxon>Gunneridae</taxon>
        <taxon>Pentapetalae</taxon>
        <taxon>rosids</taxon>
        <taxon>fabids</taxon>
        <taxon>Fabales</taxon>
        <taxon>Fabaceae</taxon>
        <taxon>Papilionoideae</taxon>
        <taxon>50 kb inversion clade</taxon>
        <taxon>NPAAA clade</taxon>
        <taxon>indigoferoid/millettioid clade</taxon>
        <taxon>Phaseoleae</taxon>
        <taxon>Mucuna</taxon>
    </lineage>
</organism>
<dbReference type="SUPFAM" id="SSF56672">
    <property type="entry name" value="DNA/RNA polymerases"/>
    <property type="match status" value="1"/>
</dbReference>
<proteinExistence type="predicted"/>
<accession>A0A371HK14</accession>
<dbReference type="Proteomes" id="UP000257109">
    <property type="component" value="Unassembled WGS sequence"/>
</dbReference>
<protein>
    <recommendedName>
        <fullName evidence="3">Retrovirus-related Pol polyprotein from transposon 17.6</fullName>
    </recommendedName>
</protein>
<comment type="caution">
    <text evidence="1">The sequence shown here is derived from an EMBL/GenBank/DDBJ whole genome shotgun (WGS) entry which is preliminary data.</text>
</comment>
<reference evidence="1" key="1">
    <citation type="submission" date="2018-05" db="EMBL/GenBank/DDBJ databases">
        <title>Draft genome of Mucuna pruriens seed.</title>
        <authorList>
            <person name="Nnadi N.E."/>
            <person name="Vos R."/>
            <person name="Hasami M.H."/>
            <person name="Devisetty U.K."/>
            <person name="Aguiy J.C."/>
        </authorList>
    </citation>
    <scope>NUCLEOTIDE SEQUENCE [LARGE SCALE GENOMIC DNA]</scope>
    <source>
        <strain evidence="1">JCA_2017</strain>
    </source>
</reference>
<keyword evidence="2" id="KW-1185">Reference proteome</keyword>
<feature type="non-terminal residue" evidence="1">
    <location>
        <position position="1"/>
    </location>
</feature>
<sequence>MVVKSRTEVGHAENLVAIFKVLRRYQLRLIPEKYSFKVKANNFLGFMLTKRDIEANLEKCNAVIHTRSPRSVKEVQQLIERITVLAHFLSHSAKKSTPIFKQLRKVERFRWTGELSSVIVQEEEGEQRPIYYVNKAALGIVVTAKKMRPFFQSHLVIYRANLPIRQILRELDLAGKMIRWAVELSMFDMAYETRGHMKAQVLADFVNELTPNS</sequence>
<evidence type="ECO:0008006" key="3">
    <source>
        <dbReference type="Google" id="ProtNLM"/>
    </source>
</evidence>
<dbReference type="InterPro" id="IPR043128">
    <property type="entry name" value="Rev_trsase/Diguanyl_cyclase"/>
</dbReference>
<dbReference type="Gene3D" id="3.30.70.270">
    <property type="match status" value="2"/>
</dbReference>
<dbReference type="EMBL" id="QJKJ01002382">
    <property type="protein sequence ID" value="RDY03117.1"/>
    <property type="molecule type" value="Genomic_DNA"/>
</dbReference>
<dbReference type="AlphaFoldDB" id="A0A371HK14"/>
<evidence type="ECO:0000313" key="2">
    <source>
        <dbReference type="Proteomes" id="UP000257109"/>
    </source>
</evidence>
<gene>
    <name evidence="1" type="ORF">CR513_13338</name>
</gene>
<dbReference type="PANTHER" id="PTHR48475">
    <property type="entry name" value="RIBONUCLEASE H"/>
    <property type="match status" value="1"/>
</dbReference>
<dbReference type="InterPro" id="IPR043502">
    <property type="entry name" value="DNA/RNA_pol_sf"/>
</dbReference>
<name>A0A371HK14_MUCPR</name>
<dbReference type="OrthoDB" id="101614at2759"/>
<dbReference type="PANTHER" id="PTHR48475:SF2">
    <property type="entry name" value="RIBONUCLEASE H"/>
    <property type="match status" value="1"/>
</dbReference>
<evidence type="ECO:0000313" key="1">
    <source>
        <dbReference type="EMBL" id="RDY03117.1"/>
    </source>
</evidence>